<comment type="caution">
    <text evidence="6">The sequence shown here is derived from an EMBL/GenBank/DDBJ whole genome shotgun (WGS) entry which is preliminary data.</text>
</comment>
<dbReference type="InterPro" id="IPR045478">
    <property type="entry name" value="Exportin-5_C"/>
</dbReference>
<dbReference type="InterPro" id="IPR016024">
    <property type="entry name" value="ARM-type_fold"/>
</dbReference>
<dbReference type="InterPro" id="IPR013598">
    <property type="entry name" value="Exportin-1/Importin-b-like"/>
</dbReference>
<dbReference type="STRING" id="155417.A0A4Q4T3S6"/>
<accession>A0A4Q4T3S6</accession>
<dbReference type="OrthoDB" id="2215036at2759"/>
<comment type="function">
    <text evidence="2">tRNA nucleus export receptor which facilitates tRNA translocation across the nuclear pore complex. Involved in pre-tRNA splicing, probably by affecting the interaction of pre-tRNA with splicing endonuclease.</text>
</comment>
<dbReference type="EMBL" id="QJNU01000492">
    <property type="protein sequence ID" value="RYO97345.1"/>
    <property type="molecule type" value="Genomic_DNA"/>
</dbReference>
<dbReference type="Pfam" id="PF08389">
    <property type="entry name" value="Xpo1"/>
    <property type="match status" value="1"/>
</dbReference>
<proteinExistence type="predicted"/>
<keyword evidence="1" id="KW-0819">tRNA processing</keyword>
<dbReference type="InterPro" id="IPR011989">
    <property type="entry name" value="ARM-like"/>
</dbReference>
<dbReference type="PANTHER" id="PTHR11223">
    <property type="entry name" value="EXPORTIN 1/5"/>
    <property type="match status" value="1"/>
</dbReference>
<dbReference type="GO" id="GO:0005737">
    <property type="term" value="C:cytoplasm"/>
    <property type="evidence" value="ECO:0007669"/>
    <property type="project" value="TreeGrafter"/>
</dbReference>
<dbReference type="InterPro" id="IPR045065">
    <property type="entry name" value="XPO1/5"/>
</dbReference>
<dbReference type="Pfam" id="PF19273">
    <property type="entry name" value="Exportin-5"/>
    <property type="match status" value="1"/>
</dbReference>
<dbReference type="GO" id="GO:0005049">
    <property type="term" value="F:nuclear export signal receptor activity"/>
    <property type="evidence" value="ECO:0007669"/>
    <property type="project" value="InterPro"/>
</dbReference>
<protein>
    <submittedName>
        <fullName evidence="6">Uncharacterized protein</fullName>
    </submittedName>
</protein>
<dbReference type="PANTHER" id="PTHR11223:SF3">
    <property type="entry name" value="EXPORTIN-5"/>
    <property type="match status" value="1"/>
</dbReference>
<dbReference type="GO" id="GO:0006611">
    <property type="term" value="P:protein export from nucleus"/>
    <property type="evidence" value="ECO:0007669"/>
    <property type="project" value="InterPro"/>
</dbReference>
<gene>
    <name evidence="6" type="ORF">DL764_007323</name>
</gene>
<evidence type="ECO:0000256" key="3">
    <source>
        <dbReference type="SAM" id="MobiDB-lite"/>
    </source>
</evidence>
<dbReference type="AlphaFoldDB" id="A0A4Q4T3S6"/>
<keyword evidence="7" id="KW-1185">Reference proteome</keyword>
<dbReference type="Proteomes" id="UP000293360">
    <property type="component" value="Unassembled WGS sequence"/>
</dbReference>
<feature type="domain" description="Exportin-1/Importin-beta-like" evidence="4">
    <location>
        <begin position="112"/>
        <end position="172"/>
    </location>
</feature>
<evidence type="ECO:0000259" key="4">
    <source>
        <dbReference type="Pfam" id="PF08389"/>
    </source>
</evidence>
<dbReference type="SUPFAM" id="SSF48371">
    <property type="entry name" value="ARM repeat"/>
    <property type="match status" value="1"/>
</dbReference>
<evidence type="ECO:0000313" key="6">
    <source>
        <dbReference type="EMBL" id="RYO97345.1"/>
    </source>
</evidence>
<organism evidence="6 7">
    <name type="scientific">Monosporascus ibericus</name>
    <dbReference type="NCBI Taxonomy" id="155417"/>
    <lineage>
        <taxon>Eukaryota</taxon>
        <taxon>Fungi</taxon>
        <taxon>Dikarya</taxon>
        <taxon>Ascomycota</taxon>
        <taxon>Pezizomycotina</taxon>
        <taxon>Sordariomycetes</taxon>
        <taxon>Xylariomycetidae</taxon>
        <taxon>Xylariales</taxon>
        <taxon>Xylariales incertae sedis</taxon>
        <taxon>Monosporascus</taxon>
    </lineage>
</organism>
<evidence type="ECO:0000256" key="2">
    <source>
        <dbReference type="ARBA" id="ARBA00025147"/>
    </source>
</evidence>
<evidence type="ECO:0000259" key="5">
    <source>
        <dbReference type="Pfam" id="PF19273"/>
    </source>
</evidence>
<dbReference type="GO" id="GO:0008033">
    <property type="term" value="P:tRNA processing"/>
    <property type="evidence" value="ECO:0007669"/>
    <property type="project" value="UniProtKB-KW"/>
</dbReference>
<evidence type="ECO:0000256" key="1">
    <source>
        <dbReference type="ARBA" id="ARBA00022694"/>
    </source>
</evidence>
<dbReference type="GO" id="GO:0005634">
    <property type="term" value="C:nucleus"/>
    <property type="evidence" value="ECO:0007669"/>
    <property type="project" value="TreeGrafter"/>
</dbReference>
<dbReference type="Gene3D" id="1.25.10.10">
    <property type="entry name" value="Leucine-rich Repeat Variant"/>
    <property type="match status" value="1"/>
</dbReference>
<name>A0A4Q4T3S6_9PEZI</name>
<feature type="domain" description="Exportin-5 C-terminal" evidence="5">
    <location>
        <begin position="338"/>
        <end position="896"/>
    </location>
</feature>
<dbReference type="GO" id="GO:0006405">
    <property type="term" value="P:RNA export from nucleus"/>
    <property type="evidence" value="ECO:0007669"/>
    <property type="project" value="TreeGrafter"/>
</dbReference>
<feature type="region of interest" description="Disordered" evidence="3">
    <location>
        <begin position="1149"/>
        <end position="1195"/>
    </location>
</feature>
<sequence>MGIGDPNGNGGGMDILPKIHEALEVVYSPYSSNDDRKEAQIFLEGVKHTDEAPSHGFNLASEKSQSPVVRHYALSLLEHAIKHKWTYYTPPQAAALRNWVLELSQSISREDPPYLRNKVAVLWVEVAKRSWVADWMDMDSNLVQLWQVPDSVVHKELVLSVLESLSEEIFSGDDPAVTVREGVLSKASVEIFTPATVLTETYPNRQAGPDVRCGDEGWLVRVVDLLGQCLAGDVQNNENIRNCAVRALAVLNSLMPWVIPNAVTASKCVTALCNALRTSHIAVQKASLEVMHSLYSRASFVDQEFLDLVVPLYDRDHVELFRQLFEWTAVDPEDIDDDKYQAAKKLSEVISYLGNYMDRRFAVLPADPERVDFQGFLHLLLLITRHQSLLVSIPILITWTRLLSHRSLGPSISDIPAFVGPLLELCSSRLIRYESLPEDAQDPTLIFLLEDTDTMPERHAFLGNYRRFSSNVIEAIVQLKLSDAMQHILTQTQNILEHLYDNEPAFNIADYSRSSQPVLRVDAQATVIEAALKGYGKWRTKSHGDNQQHEQEIAALESNLEMWCDRLLSMQFEDPLIRKRILQLLVAFSTTALDRNPAFMLKVLEHILVTWPATNPEHRAYSDAIKELQSESLAELQRLAAKMPDHLLDVYDQIAAKVNEMVASGTLDEKRQITYQTFLFTIIRLDNTTKVQKLQSFIDPVKSLWQNERLKQGLTSFSGFCSLLALDKAQDYMARRRVHDMSDWGSVELDAEGQALQAEIEERHTTLPLRPTKAFLTCSTDKIDKKDTQQLQVSYALWQDGLPVILSELLSLVNHAHAAHTPDNWTGLPPEMRTIVGRLLTDRFWQAGISEGSKEDFYNRVLEKKSTMEGFASTVRGAIRFVRETSYAVLYSCFQQMDAKVNSEWTRIEQHQGTKTAGDALTEEMKSESILRQLTYTSVMMVADFLDPARINQSTDPSISDEAAQRYPTLRKFCLMHSSIVEPLLMFCTHVIRMRDSRCCGVMIRVFRSIVPDFAASPETMAGESDAPNKSNADAVPIPAATASVIREYISSDVIKACITSIHEPYFVELQKDLASLIATIVVSYSPSTMTPRDVLLSLPNINPAEVDNKMQFMLRKESSSRQQRAAVLDLLRDLKGVSISEMGKLSKSVGQAAKAQSGKRPTRSKMAQQFMTAPPPATTAPGATTDANADSNLDGLANLFQ</sequence>
<dbReference type="GO" id="GO:0003723">
    <property type="term" value="F:RNA binding"/>
    <property type="evidence" value="ECO:0007669"/>
    <property type="project" value="TreeGrafter"/>
</dbReference>
<dbReference type="GO" id="GO:0042565">
    <property type="term" value="C:RNA nuclear export complex"/>
    <property type="evidence" value="ECO:0007669"/>
    <property type="project" value="TreeGrafter"/>
</dbReference>
<evidence type="ECO:0000313" key="7">
    <source>
        <dbReference type="Proteomes" id="UP000293360"/>
    </source>
</evidence>
<reference evidence="6 7" key="1">
    <citation type="submission" date="2018-06" db="EMBL/GenBank/DDBJ databases">
        <title>Complete Genomes of Monosporascus.</title>
        <authorList>
            <person name="Robinson A.J."/>
            <person name="Natvig D.O."/>
        </authorList>
    </citation>
    <scope>NUCLEOTIDE SEQUENCE [LARGE SCALE GENOMIC DNA]</scope>
    <source>
        <strain evidence="6 7">CBS 110550</strain>
    </source>
</reference>